<organism evidence="1 2">
    <name type="scientific">Gossypium mustelinum</name>
    <name type="common">Cotton</name>
    <name type="synonym">Gossypium caicoense</name>
    <dbReference type="NCBI Taxonomy" id="34275"/>
    <lineage>
        <taxon>Eukaryota</taxon>
        <taxon>Viridiplantae</taxon>
        <taxon>Streptophyta</taxon>
        <taxon>Embryophyta</taxon>
        <taxon>Tracheophyta</taxon>
        <taxon>Spermatophyta</taxon>
        <taxon>Magnoliopsida</taxon>
        <taxon>eudicotyledons</taxon>
        <taxon>Gunneridae</taxon>
        <taxon>Pentapetalae</taxon>
        <taxon>rosids</taxon>
        <taxon>malvids</taxon>
        <taxon>Malvales</taxon>
        <taxon>Malvaceae</taxon>
        <taxon>Malvoideae</taxon>
        <taxon>Gossypium</taxon>
    </lineage>
</organism>
<protein>
    <submittedName>
        <fullName evidence="1">Uncharacterized protein</fullName>
    </submittedName>
</protein>
<evidence type="ECO:0000313" key="2">
    <source>
        <dbReference type="Proteomes" id="UP000323597"/>
    </source>
</evidence>
<name>A0A5D2YCI2_GOSMU</name>
<sequence length="83" mass="9120">MRSRKQPSESRSSSPFASESKAFTIKNQRLYSQNTSSFCCFFVQLIGREVVGNEGRGVWAQTWSGAHGDSAWSADVGVAAWVT</sequence>
<dbReference type="Proteomes" id="UP000323597">
    <property type="component" value="Chromosome A08"/>
</dbReference>
<dbReference type="EMBL" id="CM017643">
    <property type="protein sequence ID" value="TYJ24017.1"/>
    <property type="molecule type" value="Genomic_DNA"/>
</dbReference>
<proteinExistence type="predicted"/>
<accession>A0A5D2YCI2</accession>
<reference evidence="1 2" key="1">
    <citation type="submission" date="2019-07" db="EMBL/GenBank/DDBJ databases">
        <title>WGS assembly of Gossypium mustelinum.</title>
        <authorList>
            <person name="Chen Z.J."/>
            <person name="Sreedasyam A."/>
            <person name="Ando A."/>
            <person name="Song Q."/>
            <person name="De L."/>
            <person name="Hulse-Kemp A."/>
            <person name="Ding M."/>
            <person name="Ye W."/>
            <person name="Kirkbride R."/>
            <person name="Jenkins J."/>
            <person name="Plott C."/>
            <person name="Lovell J."/>
            <person name="Lin Y.-M."/>
            <person name="Vaughn R."/>
            <person name="Liu B."/>
            <person name="Li W."/>
            <person name="Simpson S."/>
            <person name="Scheffler B."/>
            <person name="Saski C."/>
            <person name="Grover C."/>
            <person name="Hu G."/>
            <person name="Conover J."/>
            <person name="Carlson J."/>
            <person name="Shu S."/>
            <person name="Boston L."/>
            <person name="Williams M."/>
            <person name="Peterson D."/>
            <person name="Mcgee K."/>
            <person name="Jones D."/>
            <person name="Wendel J."/>
            <person name="Stelly D."/>
            <person name="Grimwood J."/>
            <person name="Schmutz J."/>
        </authorList>
    </citation>
    <scope>NUCLEOTIDE SEQUENCE [LARGE SCALE GENOMIC DNA]</scope>
    <source>
        <strain evidence="1">1408120.09</strain>
    </source>
</reference>
<dbReference type="AlphaFoldDB" id="A0A5D2YCI2"/>
<evidence type="ECO:0000313" key="1">
    <source>
        <dbReference type="EMBL" id="TYJ24017.1"/>
    </source>
</evidence>
<gene>
    <name evidence="1" type="ORF">E1A91_A08G232200v1</name>
</gene>
<keyword evidence="2" id="KW-1185">Reference proteome</keyword>